<reference evidence="2" key="1">
    <citation type="journal article" date="2020" name="Nature">
        <title>Giant virus diversity and host interactions through global metagenomics.</title>
        <authorList>
            <person name="Schulz F."/>
            <person name="Roux S."/>
            <person name="Paez-Espino D."/>
            <person name="Jungbluth S."/>
            <person name="Walsh D.A."/>
            <person name="Denef V.J."/>
            <person name="McMahon K.D."/>
            <person name="Konstantinidis K.T."/>
            <person name="Eloe-Fadrosh E.A."/>
            <person name="Kyrpides N.C."/>
            <person name="Woyke T."/>
        </authorList>
    </citation>
    <scope>NUCLEOTIDE SEQUENCE</scope>
    <source>
        <strain evidence="2">GVMAG-M-3300023174-144</strain>
    </source>
</reference>
<name>A0A6C0DDE3_9ZZZZ</name>
<feature type="region of interest" description="Disordered" evidence="1">
    <location>
        <begin position="1"/>
        <end position="54"/>
    </location>
</feature>
<dbReference type="AlphaFoldDB" id="A0A6C0DDE3"/>
<organism evidence="2">
    <name type="scientific">viral metagenome</name>
    <dbReference type="NCBI Taxonomy" id="1070528"/>
    <lineage>
        <taxon>unclassified sequences</taxon>
        <taxon>metagenomes</taxon>
        <taxon>organismal metagenomes</taxon>
    </lineage>
</organism>
<evidence type="ECO:0000313" key="2">
    <source>
        <dbReference type="EMBL" id="QHT14938.1"/>
    </source>
</evidence>
<protein>
    <submittedName>
        <fullName evidence="2">Uncharacterized protein</fullName>
    </submittedName>
</protein>
<feature type="compositionally biased region" description="Basic residues" evidence="1">
    <location>
        <begin position="1"/>
        <end position="34"/>
    </location>
</feature>
<dbReference type="EMBL" id="MN739598">
    <property type="protein sequence ID" value="QHT14938.1"/>
    <property type="molecule type" value="Genomic_DNA"/>
</dbReference>
<proteinExistence type="predicted"/>
<accession>A0A6C0DDE3</accession>
<sequence length="207" mass="24212">MKKSIKKLQKHKKTIKRKSPHHKKKTRRYSKKYKGGNGDELPMPNPKRARYNPPVQDEEKTHVITFLNMAKNIHDKGPIISAISAPETVYALMVKILNLWNYAIQNIHNPINITMVRNLIDRLYNKLVTAFPQVLAWDEHENNAQFPIINYRSNAILEELFHYVANISNTNFSDVIIIPDFDYFNAPDRDNLEIVQLIQQNNHAEEE</sequence>
<evidence type="ECO:0000256" key="1">
    <source>
        <dbReference type="SAM" id="MobiDB-lite"/>
    </source>
</evidence>